<name>A0A699VBZ8_TANCI</name>
<protein>
    <submittedName>
        <fullName evidence="1">Uncharacterized protein</fullName>
    </submittedName>
</protein>
<feature type="non-terminal residue" evidence="1">
    <location>
        <position position="1"/>
    </location>
</feature>
<dbReference type="EMBL" id="BKCJ011430907">
    <property type="protein sequence ID" value="GFD33042.1"/>
    <property type="molecule type" value="Genomic_DNA"/>
</dbReference>
<organism evidence="1">
    <name type="scientific">Tanacetum cinerariifolium</name>
    <name type="common">Dalmatian daisy</name>
    <name type="synonym">Chrysanthemum cinerariifolium</name>
    <dbReference type="NCBI Taxonomy" id="118510"/>
    <lineage>
        <taxon>Eukaryota</taxon>
        <taxon>Viridiplantae</taxon>
        <taxon>Streptophyta</taxon>
        <taxon>Embryophyta</taxon>
        <taxon>Tracheophyta</taxon>
        <taxon>Spermatophyta</taxon>
        <taxon>Magnoliopsida</taxon>
        <taxon>eudicotyledons</taxon>
        <taxon>Gunneridae</taxon>
        <taxon>Pentapetalae</taxon>
        <taxon>asterids</taxon>
        <taxon>campanulids</taxon>
        <taxon>Asterales</taxon>
        <taxon>Asteraceae</taxon>
        <taxon>Asteroideae</taxon>
        <taxon>Anthemideae</taxon>
        <taxon>Anthemidinae</taxon>
        <taxon>Tanacetum</taxon>
    </lineage>
</organism>
<sequence>VKRSGDVTRLQALVDKKRIVITEEVVREILQLDDAEGVETPLFETMLEVRAVDAEEEVQIPAQDDAVQDNVTEKVADDV</sequence>
<evidence type="ECO:0000313" key="1">
    <source>
        <dbReference type="EMBL" id="GFD33042.1"/>
    </source>
</evidence>
<feature type="non-terminal residue" evidence="1">
    <location>
        <position position="79"/>
    </location>
</feature>
<reference evidence="1" key="1">
    <citation type="journal article" date="2019" name="Sci. Rep.">
        <title>Draft genome of Tanacetum cinerariifolium, the natural source of mosquito coil.</title>
        <authorList>
            <person name="Yamashiro T."/>
            <person name="Shiraishi A."/>
            <person name="Satake H."/>
            <person name="Nakayama K."/>
        </authorList>
    </citation>
    <scope>NUCLEOTIDE SEQUENCE</scope>
</reference>
<accession>A0A699VBZ8</accession>
<gene>
    <name evidence="1" type="ORF">Tci_905011</name>
</gene>
<comment type="caution">
    <text evidence="1">The sequence shown here is derived from an EMBL/GenBank/DDBJ whole genome shotgun (WGS) entry which is preliminary data.</text>
</comment>
<dbReference type="AlphaFoldDB" id="A0A699VBZ8"/>
<proteinExistence type="predicted"/>